<keyword evidence="1" id="KW-0614">Plasmid</keyword>
<gene>
    <name evidence="1" type="ORF">pW11NP2_p041</name>
</gene>
<name>A0A2S1FIL6_9BURK</name>
<sequence length="109" mass="11898">MQCAFSRPDAGYGLSPARGPLLWDDCGGTQMGDGVQIEQDGVTDWDVATQPAPDYESDHRVSRWLRKTAIELRCGVGGVRGRFTAGFSPEVWPFSFRDGSNGTGQTLWS</sequence>
<dbReference type="EMBL" id="MG869625">
    <property type="protein sequence ID" value="AWD72361.1"/>
    <property type="molecule type" value="Genomic_DNA"/>
</dbReference>
<geneLocation type="plasmid" evidence="1">
    <name>pW11NP2</name>
</geneLocation>
<protein>
    <submittedName>
        <fullName evidence="1">Uncharacterized protein</fullName>
    </submittedName>
</protein>
<reference evidence="1" key="1">
    <citation type="submission" date="2018-01" db="EMBL/GenBank/DDBJ databases">
        <title>Plasmids of psychrophilic Polaromonas spp. isolated from Arctic and Antarctic glaciers.</title>
        <authorList>
            <person name="Dziewit L."/>
            <person name="Ciok A."/>
        </authorList>
    </citation>
    <scope>NUCLEOTIDE SEQUENCE</scope>
    <source>
        <plasmid evidence="1">pW11NP2</plasmid>
    </source>
</reference>
<proteinExistence type="predicted"/>
<accession>A0A2S1FIL6</accession>
<evidence type="ECO:0000313" key="1">
    <source>
        <dbReference type="EMBL" id="AWD72361.1"/>
    </source>
</evidence>
<organism evidence="1">
    <name type="scientific">Polaromonas sp. W11N</name>
    <dbReference type="NCBI Taxonomy" id="1840303"/>
    <lineage>
        <taxon>Bacteria</taxon>
        <taxon>Pseudomonadati</taxon>
        <taxon>Pseudomonadota</taxon>
        <taxon>Betaproteobacteria</taxon>
        <taxon>Burkholderiales</taxon>
        <taxon>Comamonadaceae</taxon>
        <taxon>Polaromonas</taxon>
    </lineage>
</organism>
<dbReference type="AlphaFoldDB" id="A0A2S1FIL6"/>